<dbReference type="EMBL" id="CP053708">
    <property type="protein sequence ID" value="QKE90740.1"/>
    <property type="molecule type" value="Genomic_DNA"/>
</dbReference>
<name>A0A6M8HR32_9PROT</name>
<dbReference type="Pfam" id="PF24879">
    <property type="entry name" value="DUF7737"/>
    <property type="match status" value="1"/>
</dbReference>
<protein>
    <submittedName>
        <fullName evidence="3">DUF4132 domain-containing protein</fullName>
    </submittedName>
</protein>
<evidence type="ECO:0000259" key="2">
    <source>
        <dbReference type="Pfam" id="PF24879"/>
    </source>
</evidence>
<dbReference type="AlphaFoldDB" id="A0A6M8HR32"/>
<accession>A0A6M8HR32</accession>
<feature type="domain" description="DUF7737" evidence="2">
    <location>
        <begin position="814"/>
        <end position="919"/>
    </location>
</feature>
<evidence type="ECO:0000313" key="3">
    <source>
        <dbReference type="EMBL" id="QKE90740.1"/>
    </source>
</evidence>
<keyword evidence="4" id="KW-1185">Reference proteome</keyword>
<sequence length="930" mass="104733">MTQGDTLDPDFAVARMVLVEIGIYERQLVHWMVEMEKVSTNIFYQIEIAWIEQYKSRIAALYNITRQPLLDNMTRYHMPLQACMMPELLELSSLPRPPIWFTNFAKESTTHALGFATSRIFPESSRMFESPSYAGMHKRNDMAAYFNAFSKNLCSLPDEKWFDQSLVYARQTSSEFPCLYCEVVLRRDVSTPVDVMDPLLDFFQVPDAPHPSKKTLARLAMALGEPDGQRYLKFARSFVQERGQHTQIEKTYGGFLRAPKLYRAAVLPHFAGFVADLVQTTGSIHEAAMGILGHPWRFTFHYGQPPDTGTMRFGADDHIRPRTVEPLIPVVKSKGCCGPLIVPEISADILAGCLWTIAAACHAEDVQWLLVLSSQALAEQDVTTFNRLVMTIGLIGTHEAIRGLTRLRTRTRHTTMLNRLDAAMANAAAVSGLTTVEAEEIVAPDHGLIGVFGRQEHVSDEIMAVLTIAGSGQGKIHYESPTGTPCRKLPSPIQKDAKCLSVLRKLRLDAKLISEEMRQHRLRLERSWLTKQNWSAAAFQERWLDHGMLGWLARRQIWTETTANDATRTCMFANNGSVIDPDGEPSPPLDPAAVLRLWHPIHATGSSLAARWRRTLTRLGIMQPIRQAWRETYVVTQAELQSSPDSRRYAFRVLHQFQAIELAQPRGWRVRTLVHHIPSSEGEPWMLVIPGFGVCAELRTAGVGAIELGRSGRGFTHVVTDRVQFRVVEDRGNWRYDGARKLHITDTPVRLGDVDPVVFSEVMRDIDLLISVAATTLDVGPEDLRFIPEIGEWRRQSGLGEIPLPSEPHFGGVARTRREVLETILPSLVPTGTVELREQHAIVHGRRHDYQIHLGSGEILVLPDHRQLVLSLRSPPDKPKPPRIILALHDDVRLHMIVDDLLMLVQDHLIRDESVLAQLEALARDESSLG</sequence>
<organism evidence="3 4">
    <name type="scientific">Lichenicola cladoniae</name>
    <dbReference type="NCBI Taxonomy" id="1484109"/>
    <lineage>
        <taxon>Bacteria</taxon>
        <taxon>Pseudomonadati</taxon>
        <taxon>Pseudomonadota</taxon>
        <taxon>Alphaproteobacteria</taxon>
        <taxon>Acetobacterales</taxon>
        <taxon>Acetobacteraceae</taxon>
        <taxon>Lichenicola</taxon>
    </lineage>
</organism>
<gene>
    <name evidence="3" type="ORF">HN018_12445</name>
</gene>
<proteinExistence type="predicted"/>
<dbReference type="KEGG" id="lck:HN018_12445"/>
<dbReference type="Proteomes" id="UP000500767">
    <property type="component" value="Chromosome"/>
</dbReference>
<evidence type="ECO:0000313" key="4">
    <source>
        <dbReference type="Proteomes" id="UP000500767"/>
    </source>
</evidence>
<dbReference type="InterPro" id="IPR056639">
    <property type="entry name" value="DUF7737"/>
</dbReference>
<dbReference type="Pfam" id="PF13569">
    <property type="entry name" value="DUF4132"/>
    <property type="match status" value="1"/>
</dbReference>
<dbReference type="InterPro" id="IPR025406">
    <property type="entry name" value="DUF4132"/>
</dbReference>
<evidence type="ECO:0000259" key="1">
    <source>
        <dbReference type="Pfam" id="PF13569"/>
    </source>
</evidence>
<reference evidence="3 4" key="1">
    <citation type="journal article" date="2014" name="World J. Microbiol. Biotechnol.">
        <title>Biodiversity and physiological characteristics of Antarctic and Arctic lichens-associated bacteria.</title>
        <authorList>
            <person name="Lee Y.M."/>
            <person name="Kim E.H."/>
            <person name="Lee H.K."/>
            <person name="Hong S.G."/>
        </authorList>
    </citation>
    <scope>NUCLEOTIDE SEQUENCE [LARGE SCALE GENOMIC DNA]</scope>
    <source>
        <strain evidence="3 4">PAMC 26569</strain>
    </source>
</reference>
<feature type="domain" description="DUF4132" evidence="1">
    <location>
        <begin position="484"/>
        <end position="668"/>
    </location>
</feature>
<dbReference type="RefSeq" id="WP_171836379.1">
    <property type="nucleotide sequence ID" value="NZ_CP053708.1"/>
</dbReference>